<keyword evidence="2" id="KW-1185">Reference proteome</keyword>
<sequence length="543" mass="62240">MVMNSSNQQTPSPAEYLASLLESERKAQELQNINTSFPLDALPPILKNAVISLHLDTKIPVELICQVILAAASLACQSSINVQPHYSQTPEPCALYFLTLADPGEGKTTINKLVMKPFYDFSVKMKKKYDNDLVNYEQSYNIWKIKKKVLDNNYKKAIERKYPGELESDEIKKHLSIEPQKPKRFQLIYDDVTKNGLIEGLQQHPNAGVISDEAITFFTGYLKKHIGLLNKAWDGETYSFSRANNEYHEIKSCLTFSLLSQPSIFTEYLKKQGDIARGSGFLSRFLFSSVISNQGTRYYSMKGRPSEENISAINAFYEEINNLLNLQNETPFENNRDKITIKASQDAIIAWAQIKNNFEHWSSKGGAWFHIRDIVSKSSANIYRLASILKQFEAEKNEINLNRHDIKNASHIIYWNLEQASKLFYPFSEKYKITLDVRELYSWLKSNFENNNFMAFLKNDILKYGPRKFRKINILDPILSIIVSQTNFRVIRSQFSGALYISIQLENGCIACPLPTTTYPIQYSIVPIINTNNDAPNIDFSDL</sequence>
<dbReference type="InterPro" id="IPR025048">
    <property type="entry name" value="DUF3987"/>
</dbReference>
<accession>A0A6I7D6T1</accession>
<dbReference type="Proteomes" id="UP000464700">
    <property type="component" value="Chromosome"/>
</dbReference>
<name>A0A6I7D6T1_9GAMM</name>
<evidence type="ECO:0000313" key="1">
    <source>
        <dbReference type="EMBL" id="QHN09250.1"/>
    </source>
</evidence>
<reference evidence="1 2" key="1">
    <citation type="submission" date="2019-09" db="EMBL/GenBank/DDBJ databases">
        <title>Emergence of a chromosome-mediated tetracycline resistance gene in Proteus strain.</title>
        <authorList>
            <person name="He D."/>
            <person name="Wang L."/>
        </authorList>
    </citation>
    <scope>NUCLEOTIDE SEQUENCE [LARGE SCALE GENOMIC DNA]</scope>
    <source>
        <strain evidence="1 2">T60</strain>
    </source>
</reference>
<protein>
    <submittedName>
        <fullName evidence="1">DUF3987 domain-containing protein</fullName>
    </submittedName>
</protein>
<dbReference type="EMBL" id="CP043925">
    <property type="protein sequence ID" value="QHN09250.1"/>
    <property type="molecule type" value="Genomic_DNA"/>
</dbReference>
<organism evidence="1 2">
    <name type="scientific">Proteus columbae</name>
    <dbReference type="NCBI Taxonomy" id="1987580"/>
    <lineage>
        <taxon>Bacteria</taxon>
        <taxon>Pseudomonadati</taxon>
        <taxon>Pseudomonadota</taxon>
        <taxon>Gammaproteobacteria</taxon>
        <taxon>Enterobacterales</taxon>
        <taxon>Morganellaceae</taxon>
        <taxon>Proteus</taxon>
    </lineage>
</organism>
<dbReference type="Pfam" id="PF13148">
    <property type="entry name" value="DUF3987"/>
    <property type="match status" value="1"/>
</dbReference>
<proteinExistence type="predicted"/>
<evidence type="ECO:0000313" key="2">
    <source>
        <dbReference type="Proteomes" id="UP000464700"/>
    </source>
</evidence>
<gene>
    <name evidence="1" type="ORF">F1325_01720</name>
</gene>
<dbReference type="KEGG" id="pcol:F1325_01720"/>
<dbReference type="AlphaFoldDB" id="A0A6I7D6T1"/>